<keyword evidence="5 11" id="KW-0418">Kinase</keyword>
<feature type="domain" description="Histidine kinase" evidence="8">
    <location>
        <begin position="444"/>
        <end position="654"/>
    </location>
</feature>
<dbReference type="GO" id="GO:0005886">
    <property type="term" value="C:plasma membrane"/>
    <property type="evidence" value="ECO:0007669"/>
    <property type="project" value="TreeGrafter"/>
</dbReference>
<dbReference type="Pfam" id="PF02518">
    <property type="entry name" value="HATPase_c"/>
    <property type="match status" value="1"/>
</dbReference>
<feature type="coiled-coil region" evidence="7">
    <location>
        <begin position="12"/>
        <end position="53"/>
    </location>
</feature>
<dbReference type="Pfam" id="PF00512">
    <property type="entry name" value="HisKA"/>
    <property type="match status" value="1"/>
</dbReference>
<dbReference type="InterPro" id="IPR011006">
    <property type="entry name" value="CheY-like_superfamily"/>
</dbReference>
<dbReference type="Gene3D" id="3.40.50.2300">
    <property type="match status" value="1"/>
</dbReference>
<feature type="domain" description="Response regulatory" evidence="9">
    <location>
        <begin position="683"/>
        <end position="796"/>
    </location>
</feature>
<dbReference type="SUPFAM" id="SSF55785">
    <property type="entry name" value="PYP-like sensor domain (PAS domain)"/>
    <property type="match status" value="3"/>
</dbReference>
<name>A0A174VTQ7_BACT4</name>
<evidence type="ECO:0000313" key="11">
    <source>
        <dbReference type="EMBL" id="CUQ36766.1"/>
    </source>
</evidence>
<comment type="catalytic activity">
    <reaction evidence="1">
        <text>ATP + protein L-histidine = ADP + protein N-phospho-L-histidine.</text>
        <dbReference type="EC" id="2.7.13.3"/>
    </reaction>
</comment>
<dbReference type="SUPFAM" id="SSF52172">
    <property type="entry name" value="CheY-like"/>
    <property type="match status" value="1"/>
</dbReference>
<evidence type="ECO:0000259" key="8">
    <source>
        <dbReference type="PROSITE" id="PS50109"/>
    </source>
</evidence>
<dbReference type="InterPro" id="IPR036097">
    <property type="entry name" value="HisK_dim/P_sf"/>
</dbReference>
<dbReference type="AlphaFoldDB" id="A0A174VTQ7"/>
<dbReference type="CDD" id="cd00082">
    <property type="entry name" value="HisKA"/>
    <property type="match status" value="1"/>
</dbReference>
<dbReference type="Pfam" id="PF13426">
    <property type="entry name" value="PAS_9"/>
    <property type="match status" value="1"/>
</dbReference>
<dbReference type="PROSITE" id="PS50110">
    <property type="entry name" value="RESPONSE_REGULATORY"/>
    <property type="match status" value="1"/>
</dbReference>
<dbReference type="InterPro" id="IPR003594">
    <property type="entry name" value="HATPase_dom"/>
</dbReference>
<dbReference type="Proteomes" id="UP000095541">
    <property type="component" value="Unassembled WGS sequence"/>
</dbReference>
<dbReference type="InterPro" id="IPR003661">
    <property type="entry name" value="HisK_dim/P_dom"/>
</dbReference>
<dbReference type="PROSITE" id="PS50109">
    <property type="entry name" value="HIS_KIN"/>
    <property type="match status" value="1"/>
</dbReference>
<dbReference type="InterPro" id="IPR005467">
    <property type="entry name" value="His_kinase_dom"/>
</dbReference>
<dbReference type="GO" id="GO:0000155">
    <property type="term" value="F:phosphorelay sensor kinase activity"/>
    <property type="evidence" value="ECO:0007669"/>
    <property type="project" value="InterPro"/>
</dbReference>
<dbReference type="SMART" id="SM00387">
    <property type="entry name" value="HATPase_c"/>
    <property type="match status" value="1"/>
</dbReference>
<dbReference type="SUPFAM" id="SSF47384">
    <property type="entry name" value="Homodimeric domain of signal transducing histidine kinase"/>
    <property type="match status" value="1"/>
</dbReference>
<dbReference type="Gene3D" id="1.10.287.130">
    <property type="match status" value="1"/>
</dbReference>
<proteinExistence type="predicted"/>
<dbReference type="InterPro" id="IPR000014">
    <property type="entry name" value="PAS"/>
</dbReference>
<reference evidence="11 12" key="1">
    <citation type="submission" date="2015-09" db="EMBL/GenBank/DDBJ databases">
        <authorList>
            <consortium name="Pathogen Informatics"/>
        </authorList>
    </citation>
    <scope>NUCLEOTIDE SEQUENCE [LARGE SCALE GENOMIC DNA]</scope>
    <source>
        <strain evidence="11 12">2789STDY5834945</strain>
    </source>
</reference>
<dbReference type="SUPFAM" id="SSF55874">
    <property type="entry name" value="ATPase domain of HSP90 chaperone/DNA topoisomerase II/histidine kinase"/>
    <property type="match status" value="1"/>
</dbReference>
<sequence length="797" mass="91367">MADKYVFISGCLMNNEQTKEALKEELELLRKENEQLKRQLRSLEQNKQPEESSTSFQERYAVKILNSLPDMLTVFNHNEVGIEVVSNEETNHVGISNKDFEGMHMRQMVPPEAYQNIHANMQKVIATRTVSAAHHDMDFNGSHHYYENRIFPLDEEYVLIMCRDITERVATQQQLEIFKSVLDKVSDSILAVSSDGTLVYANKQFMEEYGVTQQMGTQKIYDLPVSMRTPELWEAKLKDIRDNGGSFSYRAAYVRKGEEKNRVHQVSTYLTQEDDTELIWFFTQDITDVIKKRDELRELNLLLDGILNNVPVYLYVKDPEDDFRYLYWNKAFAEHSKIPASRAIGRTDFEIFPERADAERFRRDDLELIRTHERIDMQETYVAATGETRIVQTLKALVPMEGREPLLIGISWDITNFQNIEQELIKARIKAEQSDRLKTAFLANMSHEIRTPLNAIVGFSNLLPSAETLEEEKLYSSIINQNSEILLQLINDILDLSKIEAGTLEYVRQPMNLGEVCRNIYQIHKDRVQEGVTLILDNEDDDLIIEEDRNRIAQVITNFLTNAGKFTLSGEIRFGFKVDNQCIRFYVKDTGIGIAPDKVGHIFDRFVKLNSFAQGTGLGLAICRMIIEKIGGEIGATSEVGKGSTFFFTIPYKERSDDRIAFSEVSETKYISHTIKRVQKIKKILVAEDVDSNFVLIKNMIGKDYTLLWAKDGFEAVEMYKQFQPDLILMDIKMPRMGGLEATRIIRSYSKEIPVIALTAYAFEADKEQALEAGCNDFVTKPVSKAALEEALGKCSG</sequence>
<dbReference type="InterPro" id="IPR036890">
    <property type="entry name" value="HATPase_C_sf"/>
</dbReference>
<evidence type="ECO:0000256" key="2">
    <source>
        <dbReference type="ARBA" id="ARBA00012438"/>
    </source>
</evidence>
<evidence type="ECO:0000256" key="1">
    <source>
        <dbReference type="ARBA" id="ARBA00000085"/>
    </source>
</evidence>
<evidence type="ECO:0000259" key="9">
    <source>
        <dbReference type="PROSITE" id="PS50110"/>
    </source>
</evidence>
<dbReference type="InterPro" id="IPR035965">
    <property type="entry name" value="PAS-like_dom_sf"/>
</dbReference>
<dbReference type="GO" id="GO:0009927">
    <property type="term" value="F:histidine phosphotransfer kinase activity"/>
    <property type="evidence" value="ECO:0007669"/>
    <property type="project" value="TreeGrafter"/>
</dbReference>
<accession>A0A174VTQ7</accession>
<dbReference type="InterPro" id="IPR004358">
    <property type="entry name" value="Sig_transdc_His_kin-like_C"/>
</dbReference>
<keyword evidence="3 6" id="KW-0597">Phosphoprotein</keyword>
<dbReference type="Gene3D" id="3.30.450.20">
    <property type="entry name" value="PAS domain"/>
    <property type="match status" value="3"/>
</dbReference>
<dbReference type="Gene3D" id="3.30.565.10">
    <property type="entry name" value="Histidine kinase-like ATPase, C-terminal domain"/>
    <property type="match status" value="1"/>
</dbReference>
<evidence type="ECO:0000256" key="6">
    <source>
        <dbReference type="PROSITE-ProRule" id="PRU00169"/>
    </source>
</evidence>
<evidence type="ECO:0000256" key="5">
    <source>
        <dbReference type="ARBA" id="ARBA00022777"/>
    </source>
</evidence>
<dbReference type="EMBL" id="CZBI01000006">
    <property type="protein sequence ID" value="CUQ36766.1"/>
    <property type="molecule type" value="Genomic_DNA"/>
</dbReference>
<dbReference type="SMART" id="SM00091">
    <property type="entry name" value="PAS"/>
    <property type="match status" value="3"/>
</dbReference>
<evidence type="ECO:0000256" key="3">
    <source>
        <dbReference type="ARBA" id="ARBA00022553"/>
    </source>
</evidence>
<keyword evidence="7" id="KW-0175">Coiled coil</keyword>
<keyword evidence="4 11" id="KW-0808">Transferase</keyword>
<evidence type="ECO:0000256" key="4">
    <source>
        <dbReference type="ARBA" id="ARBA00022679"/>
    </source>
</evidence>
<dbReference type="PROSITE" id="PS50112">
    <property type="entry name" value="PAS"/>
    <property type="match status" value="1"/>
</dbReference>
<gene>
    <name evidence="11" type="primary">luxQ_8</name>
    <name evidence="11" type="ORF">ERS852557_03890</name>
</gene>
<feature type="domain" description="PAS" evidence="10">
    <location>
        <begin position="174"/>
        <end position="214"/>
    </location>
</feature>
<dbReference type="CDD" id="cd17546">
    <property type="entry name" value="REC_hyHK_CKI1_RcsC-like"/>
    <property type="match status" value="1"/>
</dbReference>
<dbReference type="FunFam" id="3.30.565.10:FF:000006">
    <property type="entry name" value="Sensor histidine kinase WalK"/>
    <property type="match status" value="1"/>
</dbReference>
<feature type="modified residue" description="4-aspartylphosphate" evidence="6">
    <location>
        <position position="731"/>
    </location>
</feature>
<dbReference type="EC" id="2.7.13.3" evidence="2"/>
<evidence type="ECO:0000313" key="12">
    <source>
        <dbReference type="Proteomes" id="UP000095541"/>
    </source>
</evidence>
<evidence type="ECO:0000259" key="10">
    <source>
        <dbReference type="PROSITE" id="PS50112"/>
    </source>
</evidence>
<dbReference type="PANTHER" id="PTHR43047">
    <property type="entry name" value="TWO-COMPONENT HISTIDINE PROTEIN KINASE"/>
    <property type="match status" value="1"/>
</dbReference>
<dbReference type="InterPro" id="IPR001789">
    <property type="entry name" value="Sig_transdc_resp-reg_receiver"/>
</dbReference>
<organism evidence="11 12">
    <name type="scientific">Bacteroides thetaiotaomicron</name>
    <dbReference type="NCBI Taxonomy" id="818"/>
    <lineage>
        <taxon>Bacteria</taxon>
        <taxon>Pseudomonadati</taxon>
        <taxon>Bacteroidota</taxon>
        <taxon>Bacteroidia</taxon>
        <taxon>Bacteroidales</taxon>
        <taxon>Bacteroidaceae</taxon>
        <taxon>Bacteroides</taxon>
    </lineage>
</organism>
<dbReference type="PANTHER" id="PTHR43047:SF72">
    <property type="entry name" value="OSMOSENSING HISTIDINE PROTEIN KINASE SLN1"/>
    <property type="match status" value="1"/>
</dbReference>
<dbReference type="Pfam" id="PF00072">
    <property type="entry name" value="Response_reg"/>
    <property type="match status" value="1"/>
</dbReference>
<evidence type="ECO:0000256" key="7">
    <source>
        <dbReference type="SAM" id="Coils"/>
    </source>
</evidence>
<dbReference type="PRINTS" id="PR00344">
    <property type="entry name" value="BCTRLSENSOR"/>
</dbReference>
<dbReference type="InterPro" id="IPR013656">
    <property type="entry name" value="PAS_4"/>
</dbReference>
<dbReference type="Pfam" id="PF08448">
    <property type="entry name" value="PAS_4"/>
    <property type="match status" value="2"/>
</dbReference>
<dbReference type="SMART" id="SM00448">
    <property type="entry name" value="REC"/>
    <property type="match status" value="1"/>
</dbReference>
<dbReference type="SMART" id="SM00388">
    <property type="entry name" value="HisKA"/>
    <property type="match status" value="1"/>
</dbReference>
<protein>
    <recommendedName>
        <fullName evidence="2">histidine kinase</fullName>
        <ecNumber evidence="2">2.7.13.3</ecNumber>
    </recommendedName>
</protein>
<dbReference type="NCBIfam" id="TIGR00229">
    <property type="entry name" value="sensory_box"/>
    <property type="match status" value="2"/>
</dbReference>